<proteinExistence type="predicted"/>
<dbReference type="Proteomes" id="UP001139722">
    <property type="component" value="Unassembled WGS sequence"/>
</dbReference>
<dbReference type="Pfam" id="PF09359">
    <property type="entry name" value="VTC"/>
    <property type="match status" value="1"/>
</dbReference>
<dbReference type="InterPro" id="IPR042267">
    <property type="entry name" value="VTC_sf"/>
</dbReference>
<dbReference type="AlphaFoldDB" id="A0A9X2H1D8"/>
<dbReference type="CDD" id="cd07750">
    <property type="entry name" value="PolyPPase_VTC_like"/>
    <property type="match status" value="1"/>
</dbReference>
<sequence length="257" mass="28028">MIATLHELDPVGLDELNDAAGLLTRVDRKYMLPAAIVPDLLAHLPAATRVLEIDGQRSSRYESVYFDSPGLASYHLAAHGRRRRYKIRTRSYVDSALSFLEVKTRGGRSVTVKERVRIDPDASTRLTGEALAYAASTLDEAGITPPDADPFVPVLTTRYRRATLLVPGGTRATIDVDLEWVELGPHGRRLATPSSVIVETKSGGSAGPVDRALWALGHRPTSVSKYATGLAALRPDLPSNRWTPVLRRHFATATASR</sequence>
<protein>
    <recommendedName>
        <fullName evidence="1">VTC domain-containing protein</fullName>
    </recommendedName>
</protein>
<dbReference type="EMBL" id="JAMZDY010000001">
    <property type="protein sequence ID" value="MCP2370803.1"/>
    <property type="molecule type" value="Genomic_DNA"/>
</dbReference>
<evidence type="ECO:0000259" key="1">
    <source>
        <dbReference type="Pfam" id="PF09359"/>
    </source>
</evidence>
<evidence type="ECO:0000313" key="2">
    <source>
        <dbReference type="EMBL" id="MCP2370803.1"/>
    </source>
</evidence>
<dbReference type="GO" id="GO:0006799">
    <property type="term" value="P:polyphosphate biosynthetic process"/>
    <property type="evidence" value="ECO:0007669"/>
    <property type="project" value="UniProtKB-ARBA"/>
</dbReference>
<comment type="caution">
    <text evidence="2">The sequence shown here is derived from an EMBL/GenBank/DDBJ whole genome shotgun (WGS) entry which is preliminary data.</text>
</comment>
<dbReference type="InterPro" id="IPR033469">
    <property type="entry name" value="CYTH-like_dom_sf"/>
</dbReference>
<dbReference type="SUPFAM" id="SSF55154">
    <property type="entry name" value="CYTH-like phosphatases"/>
    <property type="match status" value="1"/>
</dbReference>
<name>A0A9X2H1D8_9MICO</name>
<accession>A0A9X2H1D8</accession>
<dbReference type="Gene3D" id="3.20.100.30">
    <property type="entry name" value="VTC, catalytic tunnel domain"/>
    <property type="match status" value="1"/>
</dbReference>
<reference evidence="2" key="1">
    <citation type="submission" date="2022-06" db="EMBL/GenBank/DDBJ databases">
        <title>Sequencing the genomes of 1000 actinobacteria strains.</title>
        <authorList>
            <person name="Klenk H.-P."/>
        </authorList>
    </citation>
    <scope>NUCLEOTIDE SEQUENCE</scope>
    <source>
        <strain evidence="2">DSM 22016</strain>
    </source>
</reference>
<gene>
    <name evidence="2" type="ORF">BJ978_001479</name>
</gene>
<dbReference type="RefSeq" id="WP_232057632.1">
    <property type="nucleotide sequence ID" value="NZ_BAAANU010000024.1"/>
</dbReference>
<evidence type="ECO:0000313" key="3">
    <source>
        <dbReference type="Proteomes" id="UP001139722"/>
    </source>
</evidence>
<feature type="domain" description="VTC" evidence="1">
    <location>
        <begin position="25"/>
        <end position="233"/>
    </location>
</feature>
<organism evidence="2 3">
    <name type="scientific">Agromyces terreus</name>
    <dbReference type="NCBI Taxonomy" id="424795"/>
    <lineage>
        <taxon>Bacteria</taxon>
        <taxon>Bacillati</taxon>
        <taxon>Actinomycetota</taxon>
        <taxon>Actinomycetes</taxon>
        <taxon>Micrococcales</taxon>
        <taxon>Microbacteriaceae</taxon>
        <taxon>Agromyces</taxon>
    </lineage>
</organism>
<keyword evidence="3" id="KW-1185">Reference proteome</keyword>
<dbReference type="InterPro" id="IPR018966">
    <property type="entry name" value="VTC_domain"/>
</dbReference>